<keyword evidence="2" id="KW-1133">Transmembrane helix</keyword>
<feature type="compositionally biased region" description="Low complexity" evidence="1">
    <location>
        <begin position="107"/>
        <end position="117"/>
    </location>
</feature>
<gene>
    <name evidence="3" type="ORF">BG015_002242</name>
</gene>
<evidence type="ECO:0000256" key="2">
    <source>
        <dbReference type="SAM" id="Phobius"/>
    </source>
</evidence>
<proteinExistence type="predicted"/>
<keyword evidence="4" id="KW-1185">Reference proteome</keyword>
<sequence>MACFCSNDTPPDANRVEDRWCDKPCAGYPFEMCGSALVVGDVDLLDTNGRVGEGVGAGAYANVMLVGSSLAPGTAITPPPSLRVPAVVAPSSVSVPAVAGNISDKGPTPATATAAAAKGSLHPEVRNDSQSAEEDKPSDDNQDSTEEGGDDQDPTVEGGDEGEGEEDSEGEDKDGEGEEGEESEEGEEDEEEEEDDGDEDGSEDEDQPGNSGKALSGHGNKSSSKIPFASISVAVACLAGICALLIYMDKKRKRERVRAAWVESVFGADGRSASQGGPSPGPYSNSTMNSAMTGRMMSEVSHPSAGGLYQQRNSNLYDDRNPMINGTQTDRKKEKGKMVDRRQSTASTVAGVVATPMSTEGIGGTRRGSTMSRTIHNTVLLPAPAVRGSYGATSAATTTWEGGYSNFRGSEPQHNDEYQHHQHQHYPSNDRHKEFFDQDECEVDAAELAHLAIDYLPSPGAALATPPTRVQRPAAVVHSKNKKGVRTSIHPHQSSGSPFDQPTTMTSNSNGNDGSGENDYYDDDPFQDRREHLHHHQHQHQHHHQQQRHSMHTSVAAGGGGGHRSSVVGVSNYRRPHSFSTGNQGADGVGMREVIDAEPRTLSYRTHVLDESSDQDGIVDSEVAAIVASSSSAAASGTGGTTNRGTVGKLSGNLLKDHFKRLSTPYVKAIRDQQQHQATDPTSLLCTEEGLSHKDVDLMIGGGGNGYESMMPVPGPASGGERRWNRALLKGVGGGRGHRREFSGERLGATEELFGDEQDVISRGDKGHGYFRGHRQVHSGSLASFRGLDDPSNPRLRVMNPDDGVS</sequence>
<keyword evidence="2" id="KW-0472">Membrane</keyword>
<dbReference type="OrthoDB" id="2019572at2759"/>
<dbReference type="AlphaFoldDB" id="A0A9P5RQN3"/>
<accession>A0A9P5RQN3</accession>
<feature type="compositionally biased region" description="Acidic residues" evidence="1">
    <location>
        <begin position="140"/>
        <end position="207"/>
    </location>
</feature>
<feature type="region of interest" description="Disordered" evidence="1">
    <location>
        <begin position="406"/>
        <end position="430"/>
    </location>
</feature>
<feature type="compositionally biased region" description="Low complexity" evidence="1">
    <location>
        <begin position="507"/>
        <end position="518"/>
    </location>
</feature>
<name>A0A9P5RQN3_9FUNG</name>
<feature type="region of interest" description="Disordered" evidence="1">
    <location>
        <begin position="313"/>
        <end position="346"/>
    </location>
</feature>
<feature type="compositionally biased region" description="Basic and acidic residues" evidence="1">
    <location>
        <begin position="411"/>
        <end position="420"/>
    </location>
</feature>
<organism evidence="3 4">
    <name type="scientific">Linnemannia schmuckeri</name>
    <dbReference type="NCBI Taxonomy" id="64567"/>
    <lineage>
        <taxon>Eukaryota</taxon>
        <taxon>Fungi</taxon>
        <taxon>Fungi incertae sedis</taxon>
        <taxon>Mucoromycota</taxon>
        <taxon>Mortierellomycotina</taxon>
        <taxon>Mortierellomycetes</taxon>
        <taxon>Mortierellales</taxon>
        <taxon>Mortierellaceae</taxon>
        <taxon>Linnemannia</taxon>
    </lineage>
</organism>
<evidence type="ECO:0000256" key="1">
    <source>
        <dbReference type="SAM" id="MobiDB-lite"/>
    </source>
</evidence>
<feature type="region of interest" description="Disordered" evidence="1">
    <location>
        <begin position="782"/>
        <end position="806"/>
    </location>
</feature>
<protein>
    <recommendedName>
        <fullName evidence="5">WSC domain-containing protein</fullName>
    </recommendedName>
</protein>
<reference evidence="3" key="1">
    <citation type="journal article" date="2020" name="Fungal Divers.">
        <title>Resolving the Mortierellaceae phylogeny through synthesis of multi-gene phylogenetics and phylogenomics.</title>
        <authorList>
            <person name="Vandepol N."/>
            <person name="Liber J."/>
            <person name="Desiro A."/>
            <person name="Na H."/>
            <person name="Kennedy M."/>
            <person name="Barry K."/>
            <person name="Grigoriev I.V."/>
            <person name="Miller A.N."/>
            <person name="O'Donnell K."/>
            <person name="Stajich J.E."/>
            <person name="Bonito G."/>
        </authorList>
    </citation>
    <scope>NUCLEOTIDE SEQUENCE</scope>
    <source>
        <strain evidence="3">NRRL 6426</strain>
    </source>
</reference>
<feature type="region of interest" description="Disordered" evidence="1">
    <location>
        <begin position="464"/>
        <end position="568"/>
    </location>
</feature>
<evidence type="ECO:0000313" key="4">
    <source>
        <dbReference type="Proteomes" id="UP000748756"/>
    </source>
</evidence>
<keyword evidence="2" id="KW-0812">Transmembrane</keyword>
<dbReference type="Proteomes" id="UP000748756">
    <property type="component" value="Unassembled WGS sequence"/>
</dbReference>
<feature type="compositionally biased region" description="Polar residues" evidence="1">
    <location>
        <begin position="490"/>
        <end position="506"/>
    </location>
</feature>
<feature type="compositionally biased region" description="Basic residues" evidence="1">
    <location>
        <begin position="532"/>
        <end position="551"/>
    </location>
</feature>
<evidence type="ECO:0000313" key="3">
    <source>
        <dbReference type="EMBL" id="KAF9138835.1"/>
    </source>
</evidence>
<feature type="compositionally biased region" description="Basic and acidic residues" evidence="1">
    <location>
        <begin position="329"/>
        <end position="343"/>
    </location>
</feature>
<evidence type="ECO:0008006" key="5">
    <source>
        <dbReference type="Google" id="ProtNLM"/>
    </source>
</evidence>
<feature type="compositionally biased region" description="Basic and acidic residues" evidence="1">
    <location>
        <begin position="121"/>
        <end position="139"/>
    </location>
</feature>
<feature type="region of interest" description="Disordered" evidence="1">
    <location>
        <begin position="100"/>
        <end position="223"/>
    </location>
</feature>
<feature type="transmembrane region" description="Helical" evidence="2">
    <location>
        <begin position="226"/>
        <end position="248"/>
    </location>
</feature>
<dbReference type="EMBL" id="JAAAUQ010001435">
    <property type="protein sequence ID" value="KAF9138835.1"/>
    <property type="molecule type" value="Genomic_DNA"/>
</dbReference>
<comment type="caution">
    <text evidence="3">The sequence shown here is derived from an EMBL/GenBank/DDBJ whole genome shotgun (WGS) entry which is preliminary data.</text>
</comment>